<dbReference type="InterPro" id="IPR036188">
    <property type="entry name" value="FAD/NAD-bd_sf"/>
</dbReference>
<comment type="caution">
    <text evidence="3">The sequence shown here is derived from an EMBL/GenBank/DDBJ whole genome shotgun (WGS) entry which is preliminary data.</text>
</comment>
<dbReference type="STRING" id="549789.NIES30_18950"/>
<dbReference type="Gene3D" id="3.50.50.60">
    <property type="entry name" value="FAD/NAD(P)-binding domain"/>
    <property type="match status" value="2"/>
</dbReference>
<dbReference type="GO" id="GO:0071949">
    <property type="term" value="F:FAD binding"/>
    <property type="evidence" value="ECO:0007669"/>
    <property type="project" value="InterPro"/>
</dbReference>
<dbReference type="InterPro" id="IPR050631">
    <property type="entry name" value="PheA/TfdB_FAD_monoxygenase"/>
</dbReference>
<dbReference type="SUPFAM" id="SSF51905">
    <property type="entry name" value="FAD/NAD(P)-binding domain"/>
    <property type="match status" value="1"/>
</dbReference>
<name>A0A1U7J139_9CYAN</name>
<dbReference type="GO" id="GO:0004497">
    <property type="term" value="F:monooxygenase activity"/>
    <property type="evidence" value="ECO:0007669"/>
    <property type="project" value="UniProtKB-KW"/>
</dbReference>
<feature type="domain" description="FAD-binding" evidence="2">
    <location>
        <begin position="3"/>
        <end position="327"/>
    </location>
</feature>
<sequence>MPNVVIVGAGPTGATLALLLARQGIPVTLIEAARDFQRQFRGEGLMPSGLDALHQMGLDSLLATIPHRPLSAWEFWLNDRRLFRTDEPLGSARPCTLVSQPPLLEALVQAALREPNFEWIAGTAVKDVLWQSDRATSQHENRVTGVSLADGRSLNADLVIGADGRASPIRQRAGLALETQPKSIDVLWFKLPAPPGYAADNRFCTVVKRGRVFSLFHGAEEGKLHLAWAIAPDESTEQKDWAKTFATLVPPEFVEHFHSAKDSISPPMRLSVLVGRCPRWHRPGLLLLGDAAHPMSPVRAQGINLALRDAIAAANHLIPLFKTADTSTPDPTAVDRAIACIQAEREPEIIQAQQLQAHEASRGELLRRLGILRQGLSTFSPLVGPVVKQIWTQQQQPLREGMTTVRLQV</sequence>
<keyword evidence="1" id="KW-0560">Oxidoreductase</keyword>
<dbReference type="RefSeq" id="WP_073610014.1">
    <property type="nucleotide sequence ID" value="NZ_MRCG01000016.1"/>
</dbReference>
<keyword evidence="4" id="KW-1185">Reference proteome</keyword>
<dbReference type="Proteomes" id="UP000185557">
    <property type="component" value="Unassembled WGS sequence"/>
</dbReference>
<reference evidence="3 4" key="1">
    <citation type="submission" date="2016-11" db="EMBL/GenBank/DDBJ databases">
        <title>Draft Genome Sequences of Nine Cyanobacterial Strains from Diverse Habitats.</title>
        <authorList>
            <person name="Zhu T."/>
            <person name="Hou S."/>
            <person name="Lu X."/>
            <person name="Hess W.R."/>
        </authorList>
    </citation>
    <scope>NUCLEOTIDE SEQUENCE [LARGE SCALE GENOMIC DNA]</scope>
    <source>
        <strain evidence="3 4">NIES-30</strain>
    </source>
</reference>
<proteinExistence type="predicted"/>
<accession>A0A1U7J139</accession>
<dbReference type="PRINTS" id="PR00420">
    <property type="entry name" value="RNGMNOXGNASE"/>
</dbReference>
<keyword evidence="3" id="KW-0503">Monooxygenase</keyword>
<dbReference type="AlphaFoldDB" id="A0A1U7J139"/>
<evidence type="ECO:0000259" key="2">
    <source>
        <dbReference type="Pfam" id="PF01494"/>
    </source>
</evidence>
<evidence type="ECO:0000256" key="1">
    <source>
        <dbReference type="ARBA" id="ARBA00023002"/>
    </source>
</evidence>
<organism evidence="3 4">
    <name type="scientific">Phormidium tenue NIES-30</name>
    <dbReference type="NCBI Taxonomy" id="549789"/>
    <lineage>
        <taxon>Bacteria</taxon>
        <taxon>Bacillati</taxon>
        <taxon>Cyanobacteriota</taxon>
        <taxon>Cyanophyceae</taxon>
        <taxon>Oscillatoriophycideae</taxon>
        <taxon>Oscillatoriales</taxon>
        <taxon>Oscillatoriaceae</taxon>
        <taxon>Phormidium</taxon>
    </lineage>
</organism>
<evidence type="ECO:0000313" key="4">
    <source>
        <dbReference type="Proteomes" id="UP000185557"/>
    </source>
</evidence>
<dbReference type="OrthoDB" id="9782160at2"/>
<protein>
    <submittedName>
        <fullName evidence="3">Monooxygenase</fullName>
    </submittedName>
</protein>
<gene>
    <name evidence="3" type="ORF">NIES30_18950</name>
</gene>
<dbReference type="InterPro" id="IPR002938">
    <property type="entry name" value="FAD-bd"/>
</dbReference>
<dbReference type="PANTHER" id="PTHR43476">
    <property type="entry name" value="3-(3-HYDROXY-PHENYL)PROPIONATE/3-HYDROXYCINNAMIC ACID HYDROXYLASE"/>
    <property type="match status" value="1"/>
</dbReference>
<dbReference type="Pfam" id="PF01494">
    <property type="entry name" value="FAD_binding_3"/>
    <property type="match status" value="1"/>
</dbReference>
<dbReference type="PANTHER" id="PTHR43476:SF5">
    <property type="entry name" value="FAD-DEPENDENT MONOOXYGENASE"/>
    <property type="match status" value="1"/>
</dbReference>
<evidence type="ECO:0000313" key="3">
    <source>
        <dbReference type="EMBL" id="OKH45610.1"/>
    </source>
</evidence>
<dbReference type="EMBL" id="MRCG01000016">
    <property type="protein sequence ID" value="OKH45610.1"/>
    <property type="molecule type" value="Genomic_DNA"/>
</dbReference>